<evidence type="ECO:0008006" key="4">
    <source>
        <dbReference type="Google" id="ProtNLM"/>
    </source>
</evidence>
<proteinExistence type="predicted"/>
<evidence type="ECO:0000313" key="3">
    <source>
        <dbReference type="Proteomes" id="UP001519349"/>
    </source>
</evidence>
<evidence type="ECO:0000313" key="2">
    <source>
        <dbReference type="EMBL" id="MBP2620862.1"/>
    </source>
</evidence>
<feature type="transmembrane region" description="Helical" evidence="1">
    <location>
        <begin position="12"/>
        <end position="32"/>
    </location>
</feature>
<keyword evidence="3" id="KW-1185">Reference proteome</keyword>
<accession>A0ABS5AWA5</accession>
<organism evidence="2 3">
    <name type="scientific">Streptococcus panodentis</name>
    <dbReference type="NCBI Taxonomy" id="1581472"/>
    <lineage>
        <taxon>Bacteria</taxon>
        <taxon>Bacillati</taxon>
        <taxon>Bacillota</taxon>
        <taxon>Bacilli</taxon>
        <taxon>Lactobacillales</taxon>
        <taxon>Streptococcaceae</taxon>
        <taxon>Streptococcus</taxon>
    </lineage>
</organism>
<keyword evidence="1" id="KW-0472">Membrane</keyword>
<dbReference type="EMBL" id="QFAY01000010">
    <property type="protein sequence ID" value="MBP2620862.1"/>
    <property type="molecule type" value="Genomic_DNA"/>
</dbReference>
<evidence type="ECO:0000256" key="1">
    <source>
        <dbReference type="SAM" id="Phobius"/>
    </source>
</evidence>
<name>A0ABS5AWA5_9STRE</name>
<dbReference type="Proteomes" id="UP001519349">
    <property type="component" value="Unassembled WGS sequence"/>
</dbReference>
<sequence>MLKEQRNKGMVALVIVAALFLIPAVIFGYMLYSEANPKTAYAGDSTKTSDETVYVDVYNISEQPVIDVDDNTEVWLIQYKDGYSALQAKKNDSQVADIVQKAQKGELADKPVRVIGQYISSNSKTKDRISNYSSLIRSVGAEFDGVSNYLATDTYVSISRYQASSFEHTWMLLFMVGISILFIILGIIGRRKNIQAYDEIYAVYPEAKDNLNILLENASYHDEVLKIIIYKHHLISYYNGFKAVDLNDVVHLYHHIITMRRSFVVSNRNSTLIAIRSNNKKYQMPIKNIGKTTDTKLQSTFDYLYNHFPHIRLGF</sequence>
<protein>
    <recommendedName>
        <fullName evidence="4">Signal peptide containing protein</fullName>
    </recommendedName>
</protein>
<feature type="transmembrane region" description="Helical" evidence="1">
    <location>
        <begin position="169"/>
        <end position="188"/>
    </location>
</feature>
<reference evidence="2 3" key="1">
    <citation type="submission" date="2018-05" db="EMBL/GenBank/DDBJ databases">
        <title>Draft genome sequence of Streptococcus panodentis CCUG 70867T.</title>
        <authorList>
            <person name="Salva-Serra F."/>
            <person name="Mendez V."/>
            <person name="Jaen-Luchoro D."/>
            <person name="Gonzales-Siles L."/>
            <person name="Karlsson R."/>
            <person name="Engstrom-Jakobsson H."/>
            <person name="Busquets A."/>
            <person name="Gomila M."/>
            <person name="Pineiro-Iglesias B."/>
            <person name="Bennasar-Figueras A."/>
            <person name="Seeger M."/>
            <person name="Moore E."/>
        </authorList>
    </citation>
    <scope>NUCLEOTIDE SEQUENCE [LARGE SCALE GENOMIC DNA]</scope>
    <source>
        <strain evidence="2 3">CCUG 70867</strain>
    </source>
</reference>
<keyword evidence="1" id="KW-1133">Transmembrane helix</keyword>
<dbReference type="RefSeq" id="WP_209551187.1">
    <property type="nucleotide sequence ID" value="NZ_QFAY01000010.1"/>
</dbReference>
<gene>
    <name evidence="2" type="ORF">DHL47_05830</name>
</gene>
<keyword evidence="1" id="KW-0812">Transmembrane</keyword>
<comment type="caution">
    <text evidence="2">The sequence shown here is derived from an EMBL/GenBank/DDBJ whole genome shotgun (WGS) entry which is preliminary data.</text>
</comment>